<dbReference type="EMBL" id="KN714679">
    <property type="protein sequence ID" value="KUI55298.1"/>
    <property type="molecule type" value="Genomic_DNA"/>
</dbReference>
<reference evidence="3" key="1">
    <citation type="submission" date="2014-12" db="EMBL/GenBank/DDBJ databases">
        <title>Genome Sequence of Valsa Canker Pathogens Uncovers a Specific Adaption of Colonization on Woody Bark.</title>
        <authorList>
            <person name="Yin Z."/>
            <person name="Liu H."/>
            <person name="Gao X."/>
            <person name="Li Z."/>
            <person name="Song N."/>
            <person name="Ke X."/>
            <person name="Dai Q."/>
            <person name="Wu Y."/>
            <person name="Sun Y."/>
            <person name="Xu J.-R."/>
            <person name="Kang Z.K."/>
            <person name="Wang L."/>
            <person name="Huang L."/>
        </authorList>
    </citation>
    <scope>NUCLEOTIDE SEQUENCE [LARGE SCALE GENOMIC DNA]</scope>
    <source>
        <strain evidence="3">SXYL134</strain>
    </source>
</reference>
<evidence type="ECO:0000256" key="1">
    <source>
        <dbReference type="SAM" id="MobiDB-lite"/>
    </source>
</evidence>
<dbReference type="Proteomes" id="UP000078576">
    <property type="component" value="Unassembled WGS sequence"/>
</dbReference>
<evidence type="ECO:0000313" key="2">
    <source>
        <dbReference type="EMBL" id="KUI55298.1"/>
    </source>
</evidence>
<dbReference type="OrthoDB" id="10573599at2759"/>
<evidence type="ECO:0000313" key="3">
    <source>
        <dbReference type="Proteomes" id="UP000078576"/>
    </source>
</evidence>
<accession>A0A194UUF9</accession>
<name>A0A194UUF9_CYTMA</name>
<sequence>MDLVDEILRFSSTLQDQEDDPLKDGLMFYTIEDAPTPTYYDDTESNTTTNRLTKALQKDAVDEVDPGTPSSQATVSKREHVNDWPAQREELKLELEKLNMWRYDVLNQGVDPMFKDSKTVHTRILLTLVDIAQILVGLLRVDFTNQESELSNAQKTLRSKMEEYRIIVQSRRLDEEGRPYTRTRSRQSSIGATSDEWDVLGNLHDSIYSLECLLSSLLVMNTSTSLGKRSRRDSSLGRGDEIERKKILNGTKLASEISEELDDVIASLERSVSDTKALWETTTTVADFQTYDDMRITTILTLRNQAGPTSVLLDLSGGHGDSITHLKSTSYVALEKLGLIIANMDCNEKSKNAFQESINNSDCGALKHSAAAFRIGQLLRCLPEWLIQSSSETSSLIGSVVKAIWLTLLEGLLRSLQQISYHFVESNCPWRLCVSNDQLTQLQDTFEEYNENQSRSQLECLVTTRRSTSGSLKRTHQTAKNAIRNLCSFSSHRVEIKARSTQQQMEQAMADPRKALYVDESLVSPSDSFTISITQDGHDQLLDEISLNDFLIQPLL</sequence>
<protein>
    <submittedName>
        <fullName evidence="2">Uncharacterized protein</fullName>
    </submittedName>
</protein>
<gene>
    <name evidence="2" type="ORF">VP1G_02712</name>
</gene>
<keyword evidence="3" id="KW-1185">Reference proteome</keyword>
<dbReference type="AlphaFoldDB" id="A0A194UUF9"/>
<feature type="region of interest" description="Disordered" evidence="1">
    <location>
        <begin position="62"/>
        <end position="81"/>
    </location>
</feature>
<organism evidence="2 3">
    <name type="scientific">Cytospora mali</name>
    <name type="common">Apple Valsa canker fungus</name>
    <name type="synonym">Valsa mali</name>
    <dbReference type="NCBI Taxonomy" id="578113"/>
    <lineage>
        <taxon>Eukaryota</taxon>
        <taxon>Fungi</taxon>
        <taxon>Dikarya</taxon>
        <taxon>Ascomycota</taxon>
        <taxon>Pezizomycotina</taxon>
        <taxon>Sordariomycetes</taxon>
        <taxon>Sordariomycetidae</taxon>
        <taxon>Diaporthales</taxon>
        <taxon>Cytosporaceae</taxon>
        <taxon>Cytospora</taxon>
    </lineage>
</organism>
<proteinExistence type="predicted"/>